<evidence type="ECO:0008006" key="4">
    <source>
        <dbReference type="Google" id="ProtNLM"/>
    </source>
</evidence>
<dbReference type="EMBL" id="BONV01000004">
    <property type="protein sequence ID" value="GIG78440.1"/>
    <property type="molecule type" value="Genomic_DNA"/>
</dbReference>
<comment type="caution">
    <text evidence="2">The sequence shown here is derived from an EMBL/GenBank/DDBJ whole genome shotgun (WGS) entry which is preliminary data.</text>
</comment>
<organism evidence="2 3">
    <name type="scientific">Planotetraspora kaengkrachanensis</name>
    <dbReference type="NCBI Taxonomy" id="575193"/>
    <lineage>
        <taxon>Bacteria</taxon>
        <taxon>Bacillati</taxon>
        <taxon>Actinomycetota</taxon>
        <taxon>Actinomycetes</taxon>
        <taxon>Streptosporangiales</taxon>
        <taxon>Streptosporangiaceae</taxon>
        <taxon>Planotetraspora</taxon>
    </lineage>
</organism>
<evidence type="ECO:0000313" key="3">
    <source>
        <dbReference type="Proteomes" id="UP000630097"/>
    </source>
</evidence>
<sequence>MRMDFWGAVLVVLRRWYVVVPTFLLCIGAAVGMYAAVPVTYTSSAGIVLTIPKTGSSLPVNSKQPDPVTNPLLNFDDGLSMSASILIQALSAPEVGTELGVVPGGKTGFTVSNGATNPEWMMSGPFVFIEAESDTAEGAEGIVTKLVARAKEEMAKRQTAVGAPQQTFLNVTVVVPPTTPIAESGSKSRAAAAAGAAGLILSFFAAFAVESFLDARRARRAKEAAAVADWGAVKPAQDSGRPGVSPVLHG</sequence>
<keyword evidence="1" id="KW-0472">Membrane</keyword>
<proteinExistence type="predicted"/>
<keyword evidence="1" id="KW-1133">Transmembrane helix</keyword>
<dbReference type="AlphaFoldDB" id="A0A8J3LXD2"/>
<dbReference type="Proteomes" id="UP000630097">
    <property type="component" value="Unassembled WGS sequence"/>
</dbReference>
<feature type="transmembrane region" description="Helical" evidence="1">
    <location>
        <begin position="190"/>
        <end position="213"/>
    </location>
</feature>
<name>A0A8J3LXD2_9ACTN</name>
<feature type="transmembrane region" description="Helical" evidence="1">
    <location>
        <begin position="16"/>
        <end position="37"/>
    </location>
</feature>
<evidence type="ECO:0000256" key="1">
    <source>
        <dbReference type="SAM" id="Phobius"/>
    </source>
</evidence>
<accession>A0A8J3LXD2</accession>
<keyword evidence="3" id="KW-1185">Reference proteome</keyword>
<reference evidence="2 3" key="1">
    <citation type="submission" date="2021-01" db="EMBL/GenBank/DDBJ databases">
        <title>Whole genome shotgun sequence of Planotetraspora kaengkrachanensis NBRC 104272.</title>
        <authorList>
            <person name="Komaki H."/>
            <person name="Tamura T."/>
        </authorList>
    </citation>
    <scope>NUCLEOTIDE SEQUENCE [LARGE SCALE GENOMIC DNA]</scope>
    <source>
        <strain evidence="2 3">NBRC 104272</strain>
    </source>
</reference>
<protein>
    <recommendedName>
        <fullName evidence="4">Capsular polysaccharide biosynthesis protein</fullName>
    </recommendedName>
</protein>
<evidence type="ECO:0000313" key="2">
    <source>
        <dbReference type="EMBL" id="GIG78440.1"/>
    </source>
</evidence>
<gene>
    <name evidence="2" type="ORF">Pka01_15670</name>
</gene>
<keyword evidence="1" id="KW-0812">Transmembrane</keyword>